<evidence type="ECO:0000313" key="2">
    <source>
        <dbReference type="Proteomes" id="UP000438448"/>
    </source>
</evidence>
<sequence>MTTEQQIEARGMARGIELAEARGRAEVLIEVLDAKFGPLPTTLERRVQAATPEQVRTWLAQVLTVTTLDEMFA</sequence>
<organism evidence="1 2">
    <name type="scientific">Nocardia macrotermitis</name>
    <dbReference type="NCBI Taxonomy" id="2585198"/>
    <lineage>
        <taxon>Bacteria</taxon>
        <taxon>Bacillati</taxon>
        <taxon>Actinomycetota</taxon>
        <taxon>Actinomycetes</taxon>
        <taxon>Mycobacteriales</taxon>
        <taxon>Nocardiaceae</taxon>
        <taxon>Nocardia</taxon>
    </lineage>
</organism>
<dbReference type="RefSeq" id="WP_153412433.1">
    <property type="nucleotide sequence ID" value="NZ_WEGK01000010.1"/>
</dbReference>
<evidence type="ECO:0000313" key="1">
    <source>
        <dbReference type="EMBL" id="MQY21570.1"/>
    </source>
</evidence>
<keyword evidence="2" id="KW-1185">Reference proteome</keyword>
<protein>
    <recommendedName>
        <fullName evidence="3">DUF4351 domain-containing protein</fullName>
    </recommendedName>
</protein>
<dbReference type="OrthoDB" id="4570784at2"/>
<dbReference type="Proteomes" id="UP000438448">
    <property type="component" value="Unassembled WGS sequence"/>
</dbReference>
<reference evidence="1 2" key="1">
    <citation type="submission" date="2019-10" db="EMBL/GenBank/DDBJ databases">
        <title>Nocardia macrotermitis sp. nov. and Nocardia aurantia sp. nov., isolated from the gut of fungus growing-termite Macrotermes natalensis.</title>
        <authorList>
            <person name="Benndorf R."/>
            <person name="Schwitalla J."/>
            <person name="Martin K."/>
            <person name="De Beer W."/>
            <person name="Kaster A.-K."/>
            <person name="Vollmers J."/>
            <person name="Poulsen M."/>
            <person name="Beemelmanns C."/>
        </authorList>
    </citation>
    <scope>NUCLEOTIDE SEQUENCE [LARGE SCALE GENOMIC DNA]</scope>
    <source>
        <strain evidence="1 2">RB20</strain>
    </source>
</reference>
<proteinExistence type="predicted"/>
<accession>A0A7K0D731</accession>
<evidence type="ECO:0008006" key="3">
    <source>
        <dbReference type="Google" id="ProtNLM"/>
    </source>
</evidence>
<comment type="caution">
    <text evidence="1">The sequence shown here is derived from an EMBL/GenBank/DDBJ whole genome shotgun (WGS) entry which is preliminary data.</text>
</comment>
<name>A0A7K0D731_9NOCA</name>
<gene>
    <name evidence="1" type="ORF">NRB20_46830</name>
</gene>
<dbReference type="AlphaFoldDB" id="A0A7K0D731"/>
<dbReference type="EMBL" id="WEGK01000010">
    <property type="protein sequence ID" value="MQY21570.1"/>
    <property type="molecule type" value="Genomic_DNA"/>
</dbReference>